<dbReference type="eggNOG" id="ENOG5033FEP">
    <property type="taxonomic scope" value="Bacteria"/>
</dbReference>
<evidence type="ECO:0000313" key="2">
    <source>
        <dbReference type="EMBL" id="KCZ89161.1"/>
    </source>
</evidence>
<organism evidence="2 3">
    <name type="scientific">Hyphomonas jannaschiana VP2</name>
    <dbReference type="NCBI Taxonomy" id="1280952"/>
    <lineage>
        <taxon>Bacteria</taxon>
        <taxon>Pseudomonadati</taxon>
        <taxon>Pseudomonadota</taxon>
        <taxon>Alphaproteobacteria</taxon>
        <taxon>Hyphomonadales</taxon>
        <taxon>Hyphomonadaceae</taxon>
        <taxon>Hyphomonas</taxon>
    </lineage>
</organism>
<dbReference type="PATRIC" id="fig|1280952.3.peg.1525"/>
<dbReference type="Proteomes" id="UP000024816">
    <property type="component" value="Unassembled WGS sequence"/>
</dbReference>
<reference evidence="2 3" key="1">
    <citation type="journal article" date="2014" name="Antonie Van Leeuwenhoek">
        <title>Hyphomonas beringensis sp. nov. and Hyphomonas chukchiensis sp. nov., isolated from surface seawater of the Bering Sea and Chukchi Sea.</title>
        <authorList>
            <person name="Li C."/>
            <person name="Lai Q."/>
            <person name="Li G."/>
            <person name="Dong C."/>
            <person name="Wang J."/>
            <person name="Liao Y."/>
            <person name="Shao Z."/>
        </authorList>
    </citation>
    <scope>NUCLEOTIDE SEQUENCE [LARGE SCALE GENOMIC DNA]</scope>
    <source>
        <strain evidence="2 3">VP2</strain>
    </source>
</reference>
<name>A0A059FF46_9PROT</name>
<dbReference type="STRING" id="1280952.HJA_07687"/>
<feature type="compositionally biased region" description="Basic and acidic residues" evidence="1">
    <location>
        <begin position="7"/>
        <end position="21"/>
    </location>
</feature>
<dbReference type="EMBL" id="ARYJ01000004">
    <property type="protein sequence ID" value="KCZ89161.1"/>
    <property type="molecule type" value="Genomic_DNA"/>
</dbReference>
<feature type="region of interest" description="Disordered" evidence="1">
    <location>
        <begin position="1"/>
        <end position="56"/>
    </location>
</feature>
<evidence type="ECO:0000256" key="1">
    <source>
        <dbReference type="SAM" id="MobiDB-lite"/>
    </source>
</evidence>
<gene>
    <name evidence="2" type="ORF">HJA_07687</name>
</gene>
<protein>
    <submittedName>
        <fullName evidence="2">Uncharacterized protein</fullName>
    </submittedName>
</protein>
<accession>A0A059FF46</accession>
<dbReference type="RefSeq" id="WP_206741696.1">
    <property type="nucleotide sequence ID" value="NZ_ARYJ01000004.1"/>
</dbReference>
<dbReference type="AlphaFoldDB" id="A0A059FF46"/>
<comment type="caution">
    <text evidence="2">The sequence shown here is derived from an EMBL/GenBank/DDBJ whole genome shotgun (WGS) entry which is preliminary data.</text>
</comment>
<evidence type="ECO:0000313" key="3">
    <source>
        <dbReference type="Proteomes" id="UP000024816"/>
    </source>
</evidence>
<proteinExistence type="predicted"/>
<keyword evidence="3" id="KW-1185">Reference proteome</keyword>
<sequence length="56" mass="6291">MTGKSPQTEKNHDTETADKKIRPSGPENMEDPPKDWDKVDEESDESFPASDPPANY</sequence>